<evidence type="ECO:0000313" key="1">
    <source>
        <dbReference type="EMBL" id="UXE62233.1"/>
    </source>
</evidence>
<dbReference type="AlphaFoldDB" id="A0A977PXG0"/>
<reference evidence="1" key="1">
    <citation type="submission" date="2021-04" db="EMBL/GenBank/DDBJ databases">
        <title>Genome sequence of Woronichinia naegeliana from Washington state freshwater lake bloom.</title>
        <authorList>
            <person name="Dreher T.W."/>
        </authorList>
    </citation>
    <scope>NUCLEOTIDE SEQUENCE</scope>
    <source>
        <strain evidence="1">WA131</strain>
    </source>
</reference>
<organism evidence="1">
    <name type="scientific">Woronichinia naegeliana WA131</name>
    <dbReference type="NCBI Taxonomy" id="2824559"/>
    <lineage>
        <taxon>Bacteria</taxon>
        <taxon>Bacillati</taxon>
        <taxon>Cyanobacteriota</taxon>
        <taxon>Cyanophyceae</taxon>
        <taxon>Synechococcales</taxon>
        <taxon>Coelosphaeriaceae</taxon>
        <taxon>Woronichinia</taxon>
    </lineage>
</organism>
<proteinExistence type="predicted"/>
<accession>A0A977PXG0</accession>
<sequence length="104" mass="11752">MLSSLFPLCHFSSHVNTFLFLHQLKVTPLQILALELPQGIWANFPRWFRTLPSHGYPSERIAQLALQHQAQMIFPQSPPSLLLPKFLTAKLASSPSPDMLTFVA</sequence>
<gene>
    <name evidence="1" type="ORF">KA717_05220</name>
</gene>
<protein>
    <submittedName>
        <fullName evidence="1">Uncharacterized protein</fullName>
    </submittedName>
</protein>
<dbReference type="EMBL" id="CP073041">
    <property type="protein sequence ID" value="UXE62233.1"/>
    <property type="molecule type" value="Genomic_DNA"/>
</dbReference>
<dbReference type="KEGG" id="wna:KA717_05220"/>
<dbReference type="Proteomes" id="UP001065613">
    <property type="component" value="Chromosome"/>
</dbReference>
<name>A0A977PXG0_9CYAN</name>